<dbReference type="PANTHER" id="PTHR24006:SF758">
    <property type="entry name" value="UBIQUITIN CARBOXYL-TERMINAL HYDROLASE 36"/>
    <property type="match status" value="1"/>
</dbReference>
<dbReference type="PROSITE" id="PS00973">
    <property type="entry name" value="USP_2"/>
    <property type="match status" value="1"/>
</dbReference>
<accession>A0A7R8W7U2</accession>
<feature type="compositionally biased region" description="Basic and acidic residues" evidence="9">
    <location>
        <begin position="889"/>
        <end position="899"/>
    </location>
</feature>
<dbReference type="OrthoDB" id="420187at2759"/>
<feature type="compositionally biased region" description="Acidic residues" evidence="9">
    <location>
        <begin position="630"/>
        <end position="640"/>
    </location>
</feature>
<feature type="region of interest" description="Disordered" evidence="9">
    <location>
        <begin position="473"/>
        <end position="508"/>
    </location>
</feature>
<feature type="region of interest" description="Disordered" evidence="9">
    <location>
        <begin position="772"/>
        <end position="899"/>
    </location>
</feature>
<keyword evidence="5 8" id="KW-0833">Ubl conjugation pathway</keyword>
<feature type="compositionally biased region" description="Basic and acidic residues" evidence="9">
    <location>
        <begin position="772"/>
        <end position="784"/>
    </location>
</feature>
<dbReference type="GO" id="GO:0042981">
    <property type="term" value="P:regulation of apoptotic process"/>
    <property type="evidence" value="ECO:0007669"/>
    <property type="project" value="TreeGrafter"/>
</dbReference>
<feature type="compositionally biased region" description="Basic and acidic residues" evidence="9">
    <location>
        <begin position="801"/>
        <end position="810"/>
    </location>
</feature>
<dbReference type="GO" id="GO:0006508">
    <property type="term" value="P:proteolysis"/>
    <property type="evidence" value="ECO:0007669"/>
    <property type="project" value="UniProtKB-KW"/>
</dbReference>
<evidence type="ECO:0000256" key="4">
    <source>
        <dbReference type="ARBA" id="ARBA00022670"/>
    </source>
</evidence>
<evidence type="ECO:0000256" key="3">
    <source>
        <dbReference type="ARBA" id="ARBA00009085"/>
    </source>
</evidence>
<dbReference type="InterPro" id="IPR038765">
    <property type="entry name" value="Papain-like_cys_pep_sf"/>
</dbReference>
<dbReference type="GO" id="GO:0004843">
    <property type="term" value="F:cysteine-type deubiquitinase activity"/>
    <property type="evidence" value="ECO:0007669"/>
    <property type="project" value="UniProtKB-UniRule"/>
</dbReference>
<dbReference type="GO" id="GO:0016579">
    <property type="term" value="P:protein deubiquitination"/>
    <property type="evidence" value="ECO:0007669"/>
    <property type="project" value="InterPro"/>
</dbReference>
<evidence type="ECO:0000256" key="6">
    <source>
        <dbReference type="ARBA" id="ARBA00022801"/>
    </source>
</evidence>
<dbReference type="InterPro" id="IPR050164">
    <property type="entry name" value="Peptidase_C19"/>
</dbReference>
<keyword evidence="7 8" id="KW-0788">Thiol protease</keyword>
<feature type="compositionally biased region" description="Basic and acidic residues" evidence="9">
    <location>
        <begin position="688"/>
        <end position="698"/>
    </location>
</feature>
<feature type="region of interest" description="Disordered" evidence="9">
    <location>
        <begin position="85"/>
        <end position="130"/>
    </location>
</feature>
<organism evidence="10">
    <name type="scientific">Cyprideis torosa</name>
    <dbReference type="NCBI Taxonomy" id="163714"/>
    <lineage>
        <taxon>Eukaryota</taxon>
        <taxon>Metazoa</taxon>
        <taxon>Ecdysozoa</taxon>
        <taxon>Arthropoda</taxon>
        <taxon>Crustacea</taxon>
        <taxon>Oligostraca</taxon>
        <taxon>Ostracoda</taxon>
        <taxon>Podocopa</taxon>
        <taxon>Podocopida</taxon>
        <taxon>Cytherocopina</taxon>
        <taxon>Cytheroidea</taxon>
        <taxon>Cytherideidae</taxon>
        <taxon>Cyprideis</taxon>
    </lineage>
</organism>
<gene>
    <name evidence="10" type="ORF">CTOB1V02_LOCUS3895</name>
</gene>
<dbReference type="Pfam" id="PF00443">
    <property type="entry name" value="UCH"/>
    <property type="match status" value="1"/>
</dbReference>
<dbReference type="SUPFAM" id="SSF54001">
    <property type="entry name" value="Cysteine proteinases"/>
    <property type="match status" value="1"/>
</dbReference>
<dbReference type="PROSITE" id="PS00972">
    <property type="entry name" value="USP_1"/>
    <property type="match status" value="1"/>
</dbReference>
<dbReference type="InterPro" id="IPR028889">
    <property type="entry name" value="USP"/>
</dbReference>
<dbReference type="EMBL" id="OB660708">
    <property type="protein sequence ID" value="CAD7225967.1"/>
    <property type="molecule type" value="Genomic_DNA"/>
</dbReference>
<dbReference type="PANTHER" id="PTHR24006">
    <property type="entry name" value="UBIQUITIN CARBOXYL-TERMINAL HYDROLASE"/>
    <property type="match status" value="1"/>
</dbReference>
<feature type="compositionally biased region" description="Polar residues" evidence="9">
    <location>
        <begin position="96"/>
        <end position="110"/>
    </location>
</feature>
<dbReference type="Gene3D" id="3.90.70.10">
    <property type="entry name" value="Cysteine proteinases"/>
    <property type="match status" value="1"/>
</dbReference>
<dbReference type="GO" id="GO:0005829">
    <property type="term" value="C:cytosol"/>
    <property type="evidence" value="ECO:0007669"/>
    <property type="project" value="TreeGrafter"/>
</dbReference>
<comment type="similarity">
    <text evidence="3 8">Belongs to the peptidase C19 family.</text>
</comment>
<sequence length="899" mass="100821">MPALVERPVAQKLDKIFRKNGTTFPEDWSPRRTKFFVSENDQASSLKERLQNGHSGVGVPEINFTKAKEQRPSYGQMRSHCTVLYPREDPQDQENRNGTNRTAHRIQSPSAKPKNAVNGHHPGSDRPRPKTILFPLEKVQVGPYRGPIGSGLINCGNTCYLNSSIQLLAHCSAMINWLTTDFEHRGNCVARQNNMFCALCAVYYTVLQIRNRNHMDATKPHHLTSQLKSIGKSLLPGQQEDAHEFLRLLISSMERCYLRFVMKLKQLDPLSKETTPVNQIFGGYMQSKVTCHGCNTHSNTYDHFQDLHLNVNGKHTLDEALRAYFRKEEIGLDECNKYSCDNCKRKCRAVKQFCIERPPNVLLICFKRFNMLGNKIGHQIAFTSTLDLQPYVNRCQNGQRHDYRLIGTVNHHGSSVNSGHYTANVLVGEKDWYHFDDTRVSKINTSEVIHNLSAYILLYERFQSYVEKETFATTPVNGPSSSHTSSSSESLTSESSRESDHFVTPIGPVLPKFQKINRGAVTSNQSTVASGSGGGLKSPTERSRITFDIGKASPKSPSVVFAKPLSQAPRLQPTSNGSKEASTSQLKRSPSPQQPTVSPPPPNKKPKMSNGTSSPSPPSKKEKTQLVPYELEDEDEDDENEGVKQILSDVPRLPNPMADQKGSPTISGLSKSKPTYRSLPQMKTNLDLSEHSPAKKETVVQSNGDDSDDDQNLIPTKAKTNRRPEPSKAPVTLNGMEARGYLLSSSSGGGLYDKNVTSWNGNRSLLNMESMAERRAQEQRQRDEGEWDEDMDRGKTKRVRARPEEGHAPDRNPIQEVHDHRYGKQRFNSDSPYPPGPGNLGPTFNKWKYNSSPKQRHYSDGGFGGGWRGGRRGCRRGGGGWRNGNGGFKNDRFHYYKEH</sequence>
<evidence type="ECO:0000256" key="5">
    <source>
        <dbReference type="ARBA" id="ARBA00022786"/>
    </source>
</evidence>
<evidence type="ECO:0000256" key="1">
    <source>
        <dbReference type="ARBA" id="ARBA00000707"/>
    </source>
</evidence>
<feature type="compositionally biased region" description="Polar residues" evidence="9">
    <location>
        <begin position="662"/>
        <end position="675"/>
    </location>
</feature>
<dbReference type="PROSITE" id="PS50235">
    <property type="entry name" value="USP_3"/>
    <property type="match status" value="1"/>
</dbReference>
<protein>
    <recommendedName>
        <fullName evidence="8">Ubiquitin carboxyl-terminal hydrolase</fullName>
        <ecNumber evidence="8">3.4.19.12</ecNumber>
    </recommendedName>
</protein>
<dbReference type="GO" id="GO:0005730">
    <property type="term" value="C:nucleolus"/>
    <property type="evidence" value="ECO:0007669"/>
    <property type="project" value="UniProtKB-SubCell"/>
</dbReference>
<evidence type="ECO:0000313" key="10">
    <source>
        <dbReference type="EMBL" id="CAD7225967.1"/>
    </source>
</evidence>
<evidence type="ECO:0000256" key="9">
    <source>
        <dbReference type="SAM" id="MobiDB-lite"/>
    </source>
</evidence>
<reference evidence="10" key="1">
    <citation type="submission" date="2020-11" db="EMBL/GenBank/DDBJ databases">
        <authorList>
            <person name="Tran Van P."/>
        </authorList>
    </citation>
    <scope>NUCLEOTIDE SEQUENCE</scope>
</reference>
<comment type="catalytic activity">
    <reaction evidence="1 8">
        <text>Thiol-dependent hydrolysis of ester, thioester, amide, peptide and isopeptide bonds formed by the C-terminal Gly of ubiquitin (a 76-residue protein attached to proteins as an intracellular targeting signal).</text>
        <dbReference type="EC" id="3.4.19.12"/>
    </reaction>
</comment>
<dbReference type="InterPro" id="IPR018200">
    <property type="entry name" value="USP_CS"/>
</dbReference>
<feature type="compositionally biased region" description="Polar residues" evidence="9">
    <location>
        <begin position="572"/>
        <end position="588"/>
    </location>
</feature>
<proteinExistence type="inferred from homology"/>
<comment type="subcellular location">
    <subcellularLocation>
        <location evidence="2">Nucleus</location>
        <location evidence="2">Nucleolus</location>
    </subcellularLocation>
</comment>
<dbReference type="InterPro" id="IPR001394">
    <property type="entry name" value="Peptidase_C19_UCH"/>
</dbReference>
<feature type="compositionally biased region" description="Gly residues" evidence="9">
    <location>
        <begin position="876"/>
        <end position="887"/>
    </location>
</feature>
<evidence type="ECO:0000256" key="2">
    <source>
        <dbReference type="ARBA" id="ARBA00004604"/>
    </source>
</evidence>
<feature type="compositionally biased region" description="Basic and acidic residues" evidence="9">
    <location>
        <begin position="86"/>
        <end position="95"/>
    </location>
</feature>
<name>A0A7R8W7U2_9CRUS</name>
<feature type="compositionally biased region" description="Low complexity" evidence="9">
    <location>
        <begin position="480"/>
        <end position="494"/>
    </location>
</feature>
<evidence type="ECO:0000256" key="7">
    <source>
        <dbReference type="ARBA" id="ARBA00022807"/>
    </source>
</evidence>
<dbReference type="EC" id="3.4.19.12" evidence="8"/>
<dbReference type="AlphaFoldDB" id="A0A7R8W7U2"/>
<keyword evidence="4 8" id="KW-0645">Protease</keyword>
<feature type="region of interest" description="Disordered" evidence="9">
    <location>
        <begin position="565"/>
        <end position="735"/>
    </location>
</feature>
<evidence type="ECO:0000256" key="8">
    <source>
        <dbReference type="RuleBase" id="RU366025"/>
    </source>
</evidence>
<keyword evidence="6 8" id="KW-0378">Hydrolase</keyword>